<reference evidence="6 7" key="1">
    <citation type="submission" date="2023-01" db="EMBL/GenBank/DDBJ databases">
        <authorList>
            <person name="Whitehead M."/>
        </authorList>
    </citation>
    <scope>NUCLEOTIDE SEQUENCE [LARGE SCALE GENOMIC DNA]</scope>
</reference>
<dbReference type="InterPro" id="IPR033906">
    <property type="entry name" value="Lipase_N"/>
</dbReference>
<dbReference type="Pfam" id="PF00151">
    <property type="entry name" value="Lipase"/>
    <property type="match status" value="1"/>
</dbReference>
<dbReference type="GO" id="GO:0005615">
    <property type="term" value="C:extracellular space"/>
    <property type="evidence" value="ECO:0007669"/>
    <property type="project" value="TreeGrafter"/>
</dbReference>
<evidence type="ECO:0000259" key="5">
    <source>
        <dbReference type="Pfam" id="PF00151"/>
    </source>
</evidence>
<protein>
    <recommendedName>
        <fullName evidence="5">Lipase domain-containing protein</fullName>
    </recommendedName>
</protein>
<evidence type="ECO:0000256" key="4">
    <source>
        <dbReference type="RuleBase" id="RU004262"/>
    </source>
</evidence>
<dbReference type="CDD" id="cd00707">
    <property type="entry name" value="Pancreat_lipase_like"/>
    <property type="match status" value="1"/>
</dbReference>
<evidence type="ECO:0000313" key="6">
    <source>
        <dbReference type="EMBL" id="CAI6348190.1"/>
    </source>
</evidence>
<dbReference type="Proteomes" id="UP001160148">
    <property type="component" value="Unassembled WGS sequence"/>
</dbReference>
<evidence type="ECO:0000256" key="1">
    <source>
        <dbReference type="ARBA" id="ARBA00004613"/>
    </source>
</evidence>
<dbReference type="InterPro" id="IPR013818">
    <property type="entry name" value="Lipase"/>
</dbReference>
<accession>A0AAV0VX02</accession>
<proteinExistence type="inferred from homology"/>
<dbReference type="SUPFAM" id="SSF53474">
    <property type="entry name" value="alpha/beta-Hydrolases"/>
    <property type="match status" value="1"/>
</dbReference>
<comment type="subcellular location">
    <subcellularLocation>
        <location evidence="1">Secreted</location>
    </subcellularLocation>
</comment>
<dbReference type="AlphaFoldDB" id="A0AAV0VX02"/>
<organism evidence="6 7">
    <name type="scientific">Macrosiphum euphorbiae</name>
    <name type="common">potato aphid</name>
    <dbReference type="NCBI Taxonomy" id="13131"/>
    <lineage>
        <taxon>Eukaryota</taxon>
        <taxon>Metazoa</taxon>
        <taxon>Ecdysozoa</taxon>
        <taxon>Arthropoda</taxon>
        <taxon>Hexapoda</taxon>
        <taxon>Insecta</taxon>
        <taxon>Pterygota</taxon>
        <taxon>Neoptera</taxon>
        <taxon>Paraneoptera</taxon>
        <taxon>Hemiptera</taxon>
        <taxon>Sternorrhyncha</taxon>
        <taxon>Aphidomorpha</taxon>
        <taxon>Aphidoidea</taxon>
        <taxon>Aphididae</taxon>
        <taxon>Macrosiphini</taxon>
        <taxon>Macrosiphum</taxon>
    </lineage>
</organism>
<keyword evidence="3" id="KW-0964">Secreted</keyword>
<dbReference type="InterPro" id="IPR000734">
    <property type="entry name" value="TAG_lipase"/>
</dbReference>
<gene>
    <name evidence="6" type="ORF">MEUPH1_LOCUS4893</name>
</gene>
<dbReference type="EMBL" id="CARXXK010000001">
    <property type="protein sequence ID" value="CAI6348190.1"/>
    <property type="molecule type" value="Genomic_DNA"/>
</dbReference>
<feature type="domain" description="Lipase" evidence="5">
    <location>
        <begin position="120"/>
        <end position="373"/>
    </location>
</feature>
<keyword evidence="7" id="KW-1185">Reference proteome</keyword>
<dbReference type="GO" id="GO:0016042">
    <property type="term" value="P:lipid catabolic process"/>
    <property type="evidence" value="ECO:0007669"/>
    <property type="project" value="TreeGrafter"/>
</dbReference>
<dbReference type="GO" id="GO:0016298">
    <property type="term" value="F:lipase activity"/>
    <property type="evidence" value="ECO:0007669"/>
    <property type="project" value="InterPro"/>
</dbReference>
<dbReference type="InterPro" id="IPR029058">
    <property type="entry name" value="AB_hydrolase_fold"/>
</dbReference>
<sequence length="378" mass="41779">MKFVTTIIAVVLPLFLLIAIKPIDARFLRNIWQNVIKKKPVEYDNTPVQQDAVENYNALVQQDTVVGEEINQSAEDSIYSDHRSMFVDGTSLDFLYWNSDLGNNKSMIFEFGNEKQIINHWIRGQPLKVITHGWRGSDEDDRGVFSIKTAYVDAGGFNIITADWNRVASNILYPMPAYLTVQVGSIIAKMLENVVNLAVIDPSDIHVIGHSLGAHVSGACGAAFSLGKIGRITGLDPAGPGFEYLSLRSDYLDDTDAAFVDVIHTAIGTAGYSKAIGHADFYPNEGKPIQPGCFESYTPSGIAKIIGCSHSRSHKFYTDSIYHRNSFLATECPTWDEYTSGECKNNNKSYMGHDADPKARGIFYLKTNSIPPYGLSNT</sequence>
<dbReference type="Gene3D" id="3.40.50.1820">
    <property type="entry name" value="alpha/beta hydrolase"/>
    <property type="match status" value="1"/>
</dbReference>
<comment type="caution">
    <text evidence="6">The sequence shown here is derived from an EMBL/GenBank/DDBJ whole genome shotgun (WGS) entry which is preliminary data.</text>
</comment>
<evidence type="ECO:0000256" key="2">
    <source>
        <dbReference type="ARBA" id="ARBA00010701"/>
    </source>
</evidence>
<comment type="similarity">
    <text evidence="2 4">Belongs to the AB hydrolase superfamily. Lipase family.</text>
</comment>
<name>A0AAV0VX02_9HEMI</name>
<evidence type="ECO:0000313" key="7">
    <source>
        <dbReference type="Proteomes" id="UP001160148"/>
    </source>
</evidence>
<dbReference type="PANTHER" id="PTHR11610">
    <property type="entry name" value="LIPASE"/>
    <property type="match status" value="1"/>
</dbReference>
<evidence type="ECO:0000256" key="3">
    <source>
        <dbReference type="ARBA" id="ARBA00022525"/>
    </source>
</evidence>
<dbReference type="PRINTS" id="PR00821">
    <property type="entry name" value="TAGLIPASE"/>
</dbReference>